<keyword evidence="7" id="KW-0539">Nucleus</keyword>
<dbReference type="CDD" id="cd13170">
    <property type="entry name" value="RanBD_NUP50"/>
    <property type="match status" value="1"/>
</dbReference>
<feature type="region of interest" description="Disordered" evidence="8">
    <location>
        <begin position="148"/>
        <end position="378"/>
    </location>
</feature>
<dbReference type="Proteomes" id="UP000024837">
    <property type="component" value="Unassembled WGS sequence"/>
</dbReference>
<keyword evidence="3" id="KW-0509">mRNA transport</keyword>
<dbReference type="AlphaFoldDB" id="W7HRH5"/>
<evidence type="ECO:0000256" key="8">
    <source>
        <dbReference type="SAM" id="MobiDB-lite"/>
    </source>
</evidence>
<keyword evidence="5" id="KW-0811">Translocation</keyword>
<organism evidence="10 11">
    <name type="scientific">Drechslerella stenobrocha 248</name>
    <dbReference type="NCBI Taxonomy" id="1043628"/>
    <lineage>
        <taxon>Eukaryota</taxon>
        <taxon>Fungi</taxon>
        <taxon>Dikarya</taxon>
        <taxon>Ascomycota</taxon>
        <taxon>Pezizomycotina</taxon>
        <taxon>Orbiliomycetes</taxon>
        <taxon>Orbiliales</taxon>
        <taxon>Orbiliaceae</taxon>
        <taxon>Drechslerella</taxon>
    </lineage>
</organism>
<dbReference type="GO" id="GO:0005643">
    <property type="term" value="C:nuclear pore"/>
    <property type="evidence" value="ECO:0007669"/>
    <property type="project" value="UniProtKB-SubCell"/>
</dbReference>
<feature type="compositionally biased region" description="Low complexity" evidence="8">
    <location>
        <begin position="224"/>
        <end position="239"/>
    </location>
</feature>
<proteinExistence type="predicted"/>
<dbReference type="GO" id="GO:0051028">
    <property type="term" value="P:mRNA transport"/>
    <property type="evidence" value="ECO:0007669"/>
    <property type="project" value="UniProtKB-KW"/>
</dbReference>
<evidence type="ECO:0000313" key="11">
    <source>
        <dbReference type="Proteomes" id="UP000024837"/>
    </source>
</evidence>
<gene>
    <name evidence="10" type="ORF">DRE_05126</name>
</gene>
<feature type="compositionally biased region" description="Low complexity" evidence="8">
    <location>
        <begin position="585"/>
        <end position="601"/>
    </location>
</feature>
<feature type="compositionally biased region" description="Basic and acidic residues" evidence="8">
    <location>
        <begin position="10"/>
        <end position="29"/>
    </location>
</feature>
<feature type="compositionally biased region" description="Low complexity" evidence="8">
    <location>
        <begin position="664"/>
        <end position="685"/>
    </location>
</feature>
<reference evidence="10 11" key="1">
    <citation type="submission" date="2013-05" db="EMBL/GenBank/DDBJ databases">
        <title>Drechslerella stenobrocha genome reveals carnivorous origination and mechanical trapping mechanism of predatory fungi.</title>
        <authorList>
            <person name="Liu X."/>
            <person name="Zhang W."/>
            <person name="Liu K."/>
        </authorList>
    </citation>
    <scope>NUCLEOTIDE SEQUENCE [LARGE SCALE GENOMIC DNA]</scope>
    <source>
        <strain evidence="10 11">248</strain>
    </source>
</reference>
<feature type="compositionally biased region" description="Basic and acidic residues" evidence="8">
    <location>
        <begin position="351"/>
        <end position="364"/>
    </location>
</feature>
<dbReference type="Pfam" id="PF00638">
    <property type="entry name" value="Ran_BP1"/>
    <property type="match status" value="1"/>
</dbReference>
<dbReference type="InterPro" id="IPR011993">
    <property type="entry name" value="PH-like_dom_sf"/>
</dbReference>
<evidence type="ECO:0000256" key="6">
    <source>
        <dbReference type="ARBA" id="ARBA00023132"/>
    </source>
</evidence>
<evidence type="ECO:0000256" key="3">
    <source>
        <dbReference type="ARBA" id="ARBA00022816"/>
    </source>
</evidence>
<evidence type="ECO:0000256" key="5">
    <source>
        <dbReference type="ARBA" id="ARBA00023010"/>
    </source>
</evidence>
<feature type="compositionally biased region" description="Low complexity" evidence="8">
    <location>
        <begin position="99"/>
        <end position="110"/>
    </location>
</feature>
<evidence type="ECO:0000313" key="10">
    <source>
        <dbReference type="EMBL" id="EWC45789.1"/>
    </source>
</evidence>
<feature type="compositionally biased region" description="Polar residues" evidence="8">
    <location>
        <begin position="193"/>
        <end position="210"/>
    </location>
</feature>
<feature type="compositionally biased region" description="Polar residues" evidence="8">
    <location>
        <begin position="175"/>
        <end position="186"/>
    </location>
</feature>
<dbReference type="InterPro" id="IPR053074">
    <property type="entry name" value="NPC_Nucleoporin"/>
</dbReference>
<feature type="compositionally biased region" description="Basic residues" evidence="8">
    <location>
        <begin position="40"/>
        <end position="49"/>
    </location>
</feature>
<dbReference type="SUPFAM" id="SSF50729">
    <property type="entry name" value="PH domain-like"/>
    <property type="match status" value="1"/>
</dbReference>
<dbReference type="PANTHER" id="PTHR38697">
    <property type="entry name" value="NUCLEAR PORE COMPLEX PROTEIN SIMILAR TO S. CEREVISIAE NUP2 (EUROFUNG)"/>
    <property type="match status" value="1"/>
</dbReference>
<feature type="compositionally biased region" description="Polar residues" evidence="8">
    <location>
        <begin position="266"/>
        <end position="334"/>
    </location>
</feature>
<dbReference type="PROSITE" id="PS50196">
    <property type="entry name" value="RANBD1"/>
    <property type="match status" value="1"/>
</dbReference>
<dbReference type="PANTHER" id="PTHR38697:SF1">
    <property type="entry name" value="NUCLEAR PORE COMPLEX PROTEIN SIMILAR TO S. CEREVISIAE NUP2 (EUROFUNG)"/>
    <property type="match status" value="1"/>
</dbReference>
<feature type="domain" description="RanBD1" evidence="9">
    <location>
        <begin position="880"/>
        <end position="992"/>
    </location>
</feature>
<keyword evidence="4" id="KW-0653">Protein transport</keyword>
<feature type="compositionally biased region" description="Polar residues" evidence="8">
    <location>
        <begin position="487"/>
        <end position="499"/>
    </location>
</feature>
<feature type="compositionally biased region" description="Acidic residues" evidence="8">
    <location>
        <begin position="631"/>
        <end position="663"/>
    </location>
</feature>
<feature type="region of interest" description="Disordered" evidence="8">
    <location>
        <begin position="746"/>
        <end position="790"/>
    </location>
</feature>
<comment type="subcellular location">
    <subcellularLocation>
        <location evidence="1">Nucleus</location>
        <location evidence="1">Nuclear pore complex</location>
    </subcellularLocation>
</comment>
<dbReference type="Pfam" id="PF08911">
    <property type="entry name" value="NUP50"/>
    <property type="match status" value="1"/>
</dbReference>
<dbReference type="InterPro" id="IPR015007">
    <property type="entry name" value="NUP2/50/61"/>
</dbReference>
<dbReference type="HOGENOM" id="CLU_301280_0_0_1"/>
<feature type="compositionally biased region" description="Low complexity" evidence="8">
    <location>
        <begin position="57"/>
        <end position="68"/>
    </location>
</feature>
<feature type="compositionally biased region" description="Polar residues" evidence="8">
    <location>
        <begin position="532"/>
        <end position="541"/>
    </location>
</feature>
<keyword evidence="6" id="KW-0906">Nuclear pore complex</keyword>
<evidence type="ECO:0000256" key="7">
    <source>
        <dbReference type="ARBA" id="ARBA00023242"/>
    </source>
</evidence>
<evidence type="ECO:0000256" key="2">
    <source>
        <dbReference type="ARBA" id="ARBA00022448"/>
    </source>
</evidence>
<dbReference type="SMART" id="SM00160">
    <property type="entry name" value="RanBD"/>
    <property type="match status" value="1"/>
</dbReference>
<accession>W7HRH5</accession>
<dbReference type="OrthoDB" id="185618at2759"/>
<dbReference type="InterPro" id="IPR000156">
    <property type="entry name" value="Ran_bind_dom"/>
</dbReference>
<sequence>MAKRGATEQITKDTWERDEDHGGRDRSEEPAEVASQAVLAKRKILKPRSRVAGAGGAPPVASNAPSPSLFNFGQSAAPAPAGGSLFGQPQAATPSKPNTFGSPAPSTTPTTPNPFAPNASQKTLFPNLFGTPAASNAASTVQANATPQIGTSLFGSPAAKPPSSTPFGTPAQALKPSQSLFSTTPSGPVPNGSIGSSLFNTSQAGKSASSLFGAPAANAQKPEASPLKPSTTPTATPAKQNPFSLFGNGGPTPAPKSDSDAMVAEPSNQPTTPVKSLFGTPSQPAEASTKSANATPTQPSVKPPTQGSSLFAQSNAAPSSTSLFGSPKPSTTTAPALLQPPSLFNPAAKQPETKKDSVRPKIENVDPTSLEPPAGSNLTREQMPLFNWMYQIRCLNTQFLEKVQHALTEDPYSDLSTWSEFYQKQVAKFSSLKVSQQEELGNDMNVDASDVPSKASKLFESTLGSCPVPNADPQAAFMPSNAPPPAVSTTGSLFQTKPSTGPFDLSSAPGPAPPASGVSLFPSAPTKPSGLFGNQSTSAPEPTNPAPFQFGGNNQAPKSVFEANATKEPESNGSKLFVPNSFNWNSKSNSAAPSNASSPGSVLAGGSAGMKDSGAGGWANPFTQNNPLFLQDDDNEDDEDDDDNEDNGYDDDVQIDAGEEPSEETSAATTGSSGATKTESTSASSIFGAQPSSSNSLFGRVTSSQTATPQNFWQPSAPKTGAVGLFGSTTAVPAADAKTWTPEKGIIFGNPSDTKPNASAGAAQPSKSLFGNQGAGSSGSIFGNSSSTSVPSFNFSAPTNGKSIFSNPPAKPATPPVLFGGQPSGGLAPPSLFGGPSPAPSDISTPGESSNKEGGEEDGEPSDEAGSVGNTKDLSGRGPGEEDEDEVFEARSSIYNLKKGAYVKIGIGRLRVLKNRNTSRSRVVVKVETGKVLMNVGIRKELDYSRVSESEAKGKVVKILEILPGGESRVWVMKVGTVELAQKLRTTLEENK</sequence>
<feature type="compositionally biased region" description="Polar residues" evidence="8">
    <location>
        <begin position="690"/>
        <end position="714"/>
    </location>
</feature>
<feature type="region of interest" description="Disordered" evidence="8">
    <location>
        <begin position="804"/>
        <end position="887"/>
    </location>
</feature>
<evidence type="ECO:0000256" key="1">
    <source>
        <dbReference type="ARBA" id="ARBA00004567"/>
    </source>
</evidence>
<feature type="region of interest" description="Disordered" evidence="8">
    <location>
        <begin position="470"/>
        <end position="722"/>
    </location>
</feature>
<keyword evidence="2" id="KW-0813">Transport</keyword>
<name>W7HRH5_9PEZI</name>
<dbReference type="EMBL" id="KI966424">
    <property type="protein sequence ID" value="EWC45789.1"/>
    <property type="molecule type" value="Genomic_DNA"/>
</dbReference>
<evidence type="ECO:0000256" key="4">
    <source>
        <dbReference type="ARBA" id="ARBA00022927"/>
    </source>
</evidence>
<feature type="region of interest" description="Disordered" evidence="8">
    <location>
        <begin position="1"/>
        <end position="132"/>
    </location>
</feature>
<keyword evidence="11" id="KW-1185">Reference proteome</keyword>
<dbReference type="GO" id="GO:0015031">
    <property type="term" value="P:protein transport"/>
    <property type="evidence" value="ECO:0007669"/>
    <property type="project" value="UniProtKB-KW"/>
</dbReference>
<feature type="compositionally biased region" description="Low complexity" evidence="8">
    <location>
        <begin position="778"/>
        <end position="790"/>
    </location>
</feature>
<dbReference type="Gene3D" id="2.30.29.30">
    <property type="entry name" value="Pleckstrin-homology domain (PH domain)/Phosphotyrosine-binding domain (PTB)"/>
    <property type="match status" value="1"/>
</dbReference>
<protein>
    <recommendedName>
        <fullName evidence="9">RanBD1 domain-containing protein</fullName>
    </recommendedName>
</protein>
<evidence type="ECO:0000259" key="9">
    <source>
        <dbReference type="PROSITE" id="PS50196"/>
    </source>
</evidence>
<dbReference type="Pfam" id="PF13634">
    <property type="entry name" value="Nucleoporin_FG"/>
    <property type="match status" value="3"/>
</dbReference>
<dbReference type="InterPro" id="IPR025574">
    <property type="entry name" value="Nucleoporin_FG_rpt"/>
</dbReference>